<dbReference type="Proteomes" id="UP000799423">
    <property type="component" value="Unassembled WGS sequence"/>
</dbReference>
<dbReference type="EMBL" id="MU006320">
    <property type="protein sequence ID" value="KAF2848178.1"/>
    <property type="molecule type" value="Genomic_DNA"/>
</dbReference>
<sequence>MREHATELRLGVVVVPITFANQKSNYETVKWGSKGNSWLNKANEKCRRLYEESTGHTGSVEDDYFLYDHIHASGIPEFYGMEAEEYEEVDNAGYWGQENNNGRWVREIPELEVGVDITEAQESEPMPVAWQPTGLGRPGTMVMVNHLYRSVMTGTFDETPEAQVELGRFDHRKSRGRNEHAHEVPKTGAEHAAAKELRMESPECLQYPSLSGCISFRSGVSK</sequence>
<dbReference type="AlphaFoldDB" id="A0A6A7B1D9"/>
<reference evidence="1" key="1">
    <citation type="submission" date="2020-01" db="EMBL/GenBank/DDBJ databases">
        <authorList>
            <consortium name="DOE Joint Genome Institute"/>
            <person name="Haridas S."/>
            <person name="Albert R."/>
            <person name="Binder M."/>
            <person name="Bloem J."/>
            <person name="Labutti K."/>
            <person name="Salamov A."/>
            <person name="Andreopoulos B."/>
            <person name="Baker S.E."/>
            <person name="Barry K."/>
            <person name="Bills G."/>
            <person name="Bluhm B.H."/>
            <person name="Cannon C."/>
            <person name="Castanera R."/>
            <person name="Culley D.E."/>
            <person name="Daum C."/>
            <person name="Ezra D."/>
            <person name="Gonzalez J.B."/>
            <person name="Henrissat B."/>
            <person name="Kuo A."/>
            <person name="Liang C."/>
            <person name="Lipzen A."/>
            <person name="Lutzoni F."/>
            <person name="Magnuson J."/>
            <person name="Mondo S."/>
            <person name="Nolan M."/>
            <person name="Ohm R."/>
            <person name="Pangilinan J."/>
            <person name="Park H.-J."/>
            <person name="Ramirez L."/>
            <person name="Alfaro M."/>
            <person name="Sun H."/>
            <person name="Tritt A."/>
            <person name="Yoshinaga Y."/>
            <person name="Zwiers L.-H."/>
            <person name="Turgeon B.G."/>
            <person name="Goodwin S.B."/>
            <person name="Spatafora J.W."/>
            <person name="Crous P.W."/>
            <person name="Grigoriev I.V."/>
        </authorList>
    </citation>
    <scope>NUCLEOTIDE SEQUENCE</scope>
    <source>
        <strain evidence="1">IPT5</strain>
    </source>
</reference>
<gene>
    <name evidence="1" type="ORF">T440DRAFT_470523</name>
</gene>
<proteinExistence type="predicted"/>
<keyword evidence="2" id="KW-1185">Reference proteome</keyword>
<accession>A0A6A7B1D9</accession>
<organism evidence="1 2">
    <name type="scientific">Plenodomus tracheiphilus IPT5</name>
    <dbReference type="NCBI Taxonomy" id="1408161"/>
    <lineage>
        <taxon>Eukaryota</taxon>
        <taxon>Fungi</taxon>
        <taxon>Dikarya</taxon>
        <taxon>Ascomycota</taxon>
        <taxon>Pezizomycotina</taxon>
        <taxon>Dothideomycetes</taxon>
        <taxon>Pleosporomycetidae</taxon>
        <taxon>Pleosporales</taxon>
        <taxon>Pleosporineae</taxon>
        <taxon>Leptosphaeriaceae</taxon>
        <taxon>Plenodomus</taxon>
    </lineage>
</organism>
<name>A0A6A7B1D9_9PLEO</name>
<evidence type="ECO:0000313" key="2">
    <source>
        <dbReference type="Proteomes" id="UP000799423"/>
    </source>
</evidence>
<protein>
    <submittedName>
        <fullName evidence="1">Uncharacterized protein</fullName>
    </submittedName>
</protein>
<evidence type="ECO:0000313" key="1">
    <source>
        <dbReference type="EMBL" id="KAF2848178.1"/>
    </source>
</evidence>